<sequence length="145" mass="15778">MVAVLCSNNRKTLPSKWENAERWIFSPVSWDNGVRQSIVPPQRRPKSKSGPLGPLGTAYNSLCSPSMYIFDGGNIGNFLGGSPFSAGVISANGLEIHSRSHYGGFAVRAKPCMARSVSVHECSMVVSPHLCLLEVHVYPYSIIQD</sequence>
<evidence type="ECO:0000313" key="2">
    <source>
        <dbReference type="Proteomes" id="UP001472677"/>
    </source>
</evidence>
<accession>A0ABR2G8H7</accession>
<gene>
    <name evidence="1" type="ORF">V6N12_065297</name>
</gene>
<name>A0ABR2G8H7_9ROSI</name>
<comment type="caution">
    <text evidence="1">The sequence shown here is derived from an EMBL/GenBank/DDBJ whole genome shotgun (WGS) entry which is preliminary data.</text>
</comment>
<keyword evidence="2" id="KW-1185">Reference proteome</keyword>
<reference evidence="1 2" key="1">
    <citation type="journal article" date="2024" name="G3 (Bethesda)">
        <title>Genome assembly of Hibiscus sabdariffa L. provides insights into metabolisms of medicinal natural products.</title>
        <authorList>
            <person name="Kim T."/>
        </authorList>
    </citation>
    <scope>NUCLEOTIDE SEQUENCE [LARGE SCALE GENOMIC DNA]</scope>
    <source>
        <strain evidence="1">TK-2024</strain>
        <tissue evidence="1">Old leaves</tissue>
    </source>
</reference>
<organism evidence="1 2">
    <name type="scientific">Hibiscus sabdariffa</name>
    <name type="common">roselle</name>
    <dbReference type="NCBI Taxonomy" id="183260"/>
    <lineage>
        <taxon>Eukaryota</taxon>
        <taxon>Viridiplantae</taxon>
        <taxon>Streptophyta</taxon>
        <taxon>Embryophyta</taxon>
        <taxon>Tracheophyta</taxon>
        <taxon>Spermatophyta</taxon>
        <taxon>Magnoliopsida</taxon>
        <taxon>eudicotyledons</taxon>
        <taxon>Gunneridae</taxon>
        <taxon>Pentapetalae</taxon>
        <taxon>rosids</taxon>
        <taxon>malvids</taxon>
        <taxon>Malvales</taxon>
        <taxon>Malvaceae</taxon>
        <taxon>Malvoideae</taxon>
        <taxon>Hibiscus</taxon>
    </lineage>
</organism>
<dbReference type="Proteomes" id="UP001472677">
    <property type="component" value="Unassembled WGS sequence"/>
</dbReference>
<dbReference type="EMBL" id="JBBPBM010000002">
    <property type="protein sequence ID" value="KAK8596818.1"/>
    <property type="molecule type" value="Genomic_DNA"/>
</dbReference>
<protein>
    <submittedName>
        <fullName evidence="1">Uncharacterized protein</fullName>
    </submittedName>
</protein>
<proteinExistence type="predicted"/>
<evidence type="ECO:0000313" key="1">
    <source>
        <dbReference type="EMBL" id="KAK8596818.1"/>
    </source>
</evidence>